<feature type="transmembrane region" description="Helical" evidence="1">
    <location>
        <begin position="32"/>
        <end position="50"/>
    </location>
</feature>
<dbReference type="AlphaFoldDB" id="A0A934PK10"/>
<sequence>MTYLLWGLLNIGLFLFFILICFKATKLIREKLGLFASIIFVFGLLSYVGHSNGDNDNKEPNSNQIKTWKFVSEDSLKSNDTYLIDIDLEKTLISKYYLGIKYSKDKEGQVNIPISAYSSTTGYVSGTNWKPLSIIVNTTNDNNKFEYFVHGVVEWKLLGATIYSELKEYKGVAFTE</sequence>
<comment type="caution">
    <text evidence="2">The sequence shown here is derived from an EMBL/GenBank/DDBJ whole genome shotgun (WGS) entry which is preliminary data.</text>
</comment>
<proteinExistence type="predicted"/>
<dbReference type="Proteomes" id="UP000609172">
    <property type="component" value="Unassembled WGS sequence"/>
</dbReference>
<dbReference type="RefSeq" id="WP_200104656.1">
    <property type="nucleotide sequence ID" value="NZ_JAEHFV010000001.1"/>
</dbReference>
<keyword evidence="1" id="KW-0812">Transmembrane</keyword>
<evidence type="ECO:0000313" key="2">
    <source>
        <dbReference type="EMBL" id="MBK0368740.1"/>
    </source>
</evidence>
<accession>A0A934PK10</accession>
<keyword evidence="1" id="KW-1133">Transmembrane helix</keyword>
<reference evidence="2" key="1">
    <citation type="submission" date="2020-12" db="EMBL/GenBank/DDBJ databases">
        <title>Bacterial novel species Flavobacterium sp. SE-1-e isolated from soil.</title>
        <authorList>
            <person name="Jung H.-Y."/>
        </authorList>
    </citation>
    <scope>NUCLEOTIDE SEQUENCE</scope>
    <source>
        <strain evidence="2">SE-1-e</strain>
    </source>
</reference>
<dbReference type="EMBL" id="JAEHFV010000001">
    <property type="protein sequence ID" value="MBK0368740.1"/>
    <property type="molecule type" value="Genomic_DNA"/>
</dbReference>
<feature type="transmembrane region" description="Helical" evidence="1">
    <location>
        <begin position="6"/>
        <end position="25"/>
    </location>
</feature>
<protein>
    <submittedName>
        <fullName evidence="2">Uncharacterized protein</fullName>
    </submittedName>
</protein>
<gene>
    <name evidence="2" type="ORF">I5M07_02745</name>
</gene>
<keyword evidence="3" id="KW-1185">Reference proteome</keyword>
<evidence type="ECO:0000256" key="1">
    <source>
        <dbReference type="SAM" id="Phobius"/>
    </source>
</evidence>
<organism evidence="2 3">
    <name type="scientific">Flavobacterium agrisoli</name>
    <dbReference type="NCBI Taxonomy" id="2793066"/>
    <lineage>
        <taxon>Bacteria</taxon>
        <taxon>Pseudomonadati</taxon>
        <taxon>Bacteroidota</taxon>
        <taxon>Flavobacteriia</taxon>
        <taxon>Flavobacteriales</taxon>
        <taxon>Flavobacteriaceae</taxon>
        <taxon>Flavobacterium</taxon>
    </lineage>
</organism>
<keyword evidence="1" id="KW-0472">Membrane</keyword>
<evidence type="ECO:0000313" key="3">
    <source>
        <dbReference type="Proteomes" id="UP000609172"/>
    </source>
</evidence>
<name>A0A934PK10_9FLAO</name>